<reference evidence="2 3" key="1">
    <citation type="journal article" date="2019" name="Int. J. Syst. Evol. Microbiol.">
        <title>The Global Catalogue of Microorganisms (GCM) 10K type strain sequencing project: providing services to taxonomists for standard genome sequencing and annotation.</title>
        <authorList>
            <consortium name="The Broad Institute Genomics Platform"/>
            <consortium name="The Broad Institute Genome Sequencing Center for Infectious Disease"/>
            <person name="Wu L."/>
            <person name="Ma J."/>
        </authorList>
    </citation>
    <scope>NUCLEOTIDE SEQUENCE [LARGE SCALE GENOMIC DNA]</scope>
    <source>
        <strain evidence="2 3">JCM 15974</strain>
    </source>
</reference>
<accession>A0ABN1JAT3</accession>
<evidence type="ECO:0000313" key="2">
    <source>
        <dbReference type="EMBL" id="GAA0734117.1"/>
    </source>
</evidence>
<evidence type="ECO:0000256" key="1">
    <source>
        <dbReference type="SAM" id="SignalP"/>
    </source>
</evidence>
<dbReference type="Proteomes" id="UP001501758">
    <property type="component" value="Unassembled WGS sequence"/>
</dbReference>
<feature type="signal peptide" evidence="1">
    <location>
        <begin position="1"/>
        <end position="18"/>
    </location>
</feature>
<dbReference type="EMBL" id="BAAAGE010000009">
    <property type="protein sequence ID" value="GAA0734117.1"/>
    <property type="molecule type" value="Genomic_DNA"/>
</dbReference>
<protein>
    <submittedName>
        <fullName evidence="2">Transporter</fullName>
    </submittedName>
</protein>
<keyword evidence="3" id="KW-1185">Reference proteome</keyword>
<gene>
    <name evidence="2" type="ORF">GCM10009430_48980</name>
</gene>
<name>A0ABN1JAT3_9FLAO</name>
<keyword evidence="1" id="KW-0732">Signal</keyword>
<feature type="chain" id="PRO_5045665043" evidence="1">
    <location>
        <begin position="19"/>
        <end position="340"/>
    </location>
</feature>
<organism evidence="2 3">
    <name type="scientific">Aquimarina litoralis</name>
    <dbReference type="NCBI Taxonomy" id="584605"/>
    <lineage>
        <taxon>Bacteria</taxon>
        <taxon>Pseudomonadati</taxon>
        <taxon>Bacteroidota</taxon>
        <taxon>Flavobacteriia</taxon>
        <taxon>Flavobacteriales</taxon>
        <taxon>Flavobacteriaceae</taxon>
        <taxon>Aquimarina</taxon>
    </lineage>
</organism>
<sequence>MKKYICAIIFMAIQLVSAQEDTKTNWSGSRPDGHAPISIMGDHTHGKGEFMFSYRYMYMNMEDLNRGSENVAFSNALRPNDVYMVTPTSMPMQMHMLGMMYAPTDKITLMAMVNYLLQEMDHLTAMNGTFTTESSGFGDTKIAALYKFFNNKRQQLHGQIGISIPTDSIDEEDVTPASSPSEVILPYPMQIGSGTWDTEIAITYLKQWSEFSFGAQARTTLRIGENGNEYRLGNKYSFNTWTAFMANNWLSFSGRIELGAVDKINGINPDLNPMMIITADTANSGMTYANAGLGFNLYAFKGSLKDLRLGFEAAMPLFQNMNGIQLRNKETITLGLQYAL</sequence>
<dbReference type="RefSeq" id="WP_343914887.1">
    <property type="nucleotide sequence ID" value="NZ_BAAAGE010000009.1"/>
</dbReference>
<comment type="caution">
    <text evidence="2">The sequence shown here is derived from an EMBL/GenBank/DDBJ whole genome shotgun (WGS) entry which is preliminary data.</text>
</comment>
<proteinExistence type="predicted"/>
<evidence type="ECO:0000313" key="3">
    <source>
        <dbReference type="Proteomes" id="UP001501758"/>
    </source>
</evidence>